<keyword evidence="2" id="KW-1185">Reference proteome</keyword>
<comment type="caution">
    <text evidence="1">The sequence shown here is derived from an EMBL/GenBank/DDBJ whole genome shotgun (WGS) entry which is preliminary data.</text>
</comment>
<organism evidence="1 2">
    <name type="scientific">Homarus americanus</name>
    <name type="common">American lobster</name>
    <dbReference type="NCBI Taxonomy" id="6706"/>
    <lineage>
        <taxon>Eukaryota</taxon>
        <taxon>Metazoa</taxon>
        <taxon>Ecdysozoa</taxon>
        <taxon>Arthropoda</taxon>
        <taxon>Crustacea</taxon>
        <taxon>Multicrustacea</taxon>
        <taxon>Malacostraca</taxon>
        <taxon>Eumalacostraca</taxon>
        <taxon>Eucarida</taxon>
        <taxon>Decapoda</taxon>
        <taxon>Pleocyemata</taxon>
        <taxon>Astacidea</taxon>
        <taxon>Nephropoidea</taxon>
        <taxon>Nephropidae</taxon>
        <taxon>Homarus</taxon>
    </lineage>
</organism>
<protein>
    <submittedName>
        <fullName evidence="1">Uncharacterized protein</fullName>
    </submittedName>
</protein>
<gene>
    <name evidence="1" type="ORF">Hamer_G031586</name>
</gene>
<dbReference type="EMBL" id="JAHLQT010013496">
    <property type="protein sequence ID" value="KAG7170790.1"/>
    <property type="molecule type" value="Genomic_DNA"/>
</dbReference>
<reference evidence="1" key="1">
    <citation type="journal article" date="2021" name="Sci. Adv.">
        <title>The American lobster genome reveals insights on longevity, neural, and immune adaptations.</title>
        <authorList>
            <person name="Polinski J.M."/>
            <person name="Zimin A.V."/>
            <person name="Clark K.F."/>
            <person name="Kohn A.B."/>
            <person name="Sadowski N."/>
            <person name="Timp W."/>
            <person name="Ptitsyn A."/>
            <person name="Khanna P."/>
            <person name="Romanova D.Y."/>
            <person name="Williams P."/>
            <person name="Greenwood S.J."/>
            <person name="Moroz L.L."/>
            <person name="Walt D.R."/>
            <person name="Bodnar A.G."/>
        </authorList>
    </citation>
    <scope>NUCLEOTIDE SEQUENCE</scope>
    <source>
        <strain evidence="1">GMGI-L3</strain>
    </source>
</reference>
<name>A0A8J5K6C4_HOMAM</name>
<accession>A0A8J5K6C4</accession>
<evidence type="ECO:0000313" key="1">
    <source>
        <dbReference type="EMBL" id="KAG7170790.1"/>
    </source>
</evidence>
<dbReference type="Proteomes" id="UP000747542">
    <property type="component" value="Unassembled WGS sequence"/>
</dbReference>
<proteinExistence type="predicted"/>
<evidence type="ECO:0000313" key="2">
    <source>
        <dbReference type="Proteomes" id="UP000747542"/>
    </source>
</evidence>
<sequence>MAGRFLRCVHGKELLALKERLAAHLPNSAIVSYRLLPCSKITTNITQPMMLNH</sequence>
<dbReference type="AlphaFoldDB" id="A0A8J5K6C4"/>